<accession>A0A512IQ96</accession>
<dbReference type="EMBL" id="BJZT01000024">
    <property type="protein sequence ID" value="GEO99867.1"/>
    <property type="molecule type" value="Genomic_DNA"/>
</dbReference>
<dbReference type="Proteomes" id="UP000321258">
    <property type="component" value="Unassembled WGS sequence"/>
</dbReference>
<dbReference type="Pfam" id="PF12096">
    <property type="entry name" value="DUF3572"/>
    <property type="match status" value="1"/>
</dbReference>
<protein>
    <recommendedName>
        <fullName evidence="3">DUF3572 domain-containing protein</fullName>
    </recommendedName>
</protein>
<evidence type="ECO:0008006" key="3">
    <source>
        <dbReference type="Google" id="ProtNLM"/>
    </source>
</evidence>
<name>A0A512IQ96_9HYPH</name>
<dbReference type="OrthoDB" id="7356934at2"/>
<evidence type="ECO:0000313" key="2">
    <source>
        <dbReference type="Proteomes" id="UP000321258"/>
    </source>
</evidence>
<comment type="caution">
    <text evidence="1">The sequence shown here is derived from an EMBL/GenBank/DDBJ whole genome shotgun (WGS) entry which is preliminary data.</text>
</comment>
<organism evidence="1 2">
    <name type="scientific">Methylobacterium haplocladii</name>
    <dbReference type="NCBI Taxonomy" id="1176176"/>
    <lineage>
        <taxon>Bacteria</taxon>
        <taxon>Pseudomonadati</taxon>
        <taxon>Pseudomonadota</taxon>
        <taxon>Alphaproteobacteria</taxon>
        <taxon>Hyphomicrobiales</taxon>
        <taxon>Methylobacteriaceae</taxon>
        <taxon>Methylobacterium</taxon>
    </lineage>
</organism>
<dbReference type="AlphaFoldDB" id="A0A512IQ96"/>
<dbReference type="RefSeq" id="WP_147078742.1">
    <property type="nucleotide sequence ID" value="NZ_BJZT01000024.1"/>
</dbReference>
<dbReference type="InterPro" id="IPR021955">
    <property type="entry name" value="DUF3572"/>
</dbReference>
<reference evidence="1 2" key="1">
    <citation type="submission" date="2019-07" db="EMBL/GenBank/DDBJ databases">
        <title>Whole genome shotgun sequence of Methylobacterium haplocladii NBRC 107714.</title>
        <authorList>
            <person name="Hosoyama A."/>
            <person name="Uohara A."/>
            <person name="Ohji S."/>
            <person name="Ichikawa N."/>
        </authorList>
    </citation>
    <scope>NUCLEOTIDE SEQUENCE [LARGE SCALE GENOMIC DNA]</scope>
    <source>
        <strain evidence="1 2">NBRC 107714</strain>
    </source>
</reference>
<keyword evidence="2" id="KW-1185">Reference proteome</keyword>
<proteinExistence type="predicted"/>
<sequence length="98" mass="10720">MKRKLDHGDAAAEGLALEVLAWLAGDEEKLFPFLQLSGLNPGTVRESARDPAFLGAVLDHVMGDEPMLLACARTLDVKPEKIAAAWRRLQPPDFDPDL</sequence>
<evidence type="ECO:0000313" key="1">
    <source>
        <dbReference type="EMBL" id="GEO99867.1"/>
    </source>
</evidence>
<gene>
    <name evidence="1" type="ORF">MHA02_22550</name>
</gene>